<evidence type="ECO:0000313" key="1">
    <source>
        <dbReference type="EMBL" id="DAE91950.1"/>
    </source>
</evidence>
<accession>A0A8S5RR66</accession>
<protein>
    <submittedName>
        <fullName evidence="1">Anaerobic ribonucleoside triphosphate reductase</fullName>
    </submittedName>
</protein>
<dbReference type="Pfam" id="PF13597">
    <property type="entry name" value="NRDD"/>
    <property type="match status" value="1"/>
</dbReference>
<sequence length="60" mass="7108">MNIDGIELKDSERTKCEIWTRVMGYHRPIDSFNIGKKGEVEERKYFSQEVCKDRIKQNAS</sequence>
<dbReference type="GO" id="GO:0006260">
    <property type="term" value="P:DNA replication"/>
    <property type="evidence" value="ECO:0007669"/>
    <property type="project" value="InterPro"/>
</dbReference>
<dbReference type="GO" id="GO:0008998">
    <property type="term" value="F:ribonucleoside-triphosphate reductase (thioredoxin) activity"/>
    <property type="evidence" value="ECO:0007669"/>
    <property type="project" value="InterPro"/>
</dbReference>
<organism evidence="1">
    <name type="scientific">Podoviridae sp. ctXdu7</name>
    <dbReference type="NCBI Taxonomy" id="2827618"/>
    <lineage>
        <taxon>Viruses</taxon>
        <taxon>Duplodnaviria</taxon>
        <taxon>Heunggongvirae</taxon>
        <taxon>Uroviricota</taxon>
        <taxon>Caudoviricetes</taxon>
    </lineage>
</organism>
<proteinExistence type="predicted"/>
<dbReference type="EMBL" id="BK057792">
    <property type="protein sequence ID" value="DAE91950.1"/>
    <property type="molecule type" value="Genomic_DNA"/>
</dbReference>
<dbReference type="InterPro" id="IPR012833">
    <property type="entry name" value="NrdD"/>
</dbReference>
<name>A0A8S5RR66_9CAUD</name>
<reference evidence="1" key="1">
    <citation type="journal article" date="2021" name="Proc. Natl. Acad. Sci. U.S.A.">
        <title>A Catalog of Tens of Thousands of Viruses from Human Metagenomes Reveals Hidden Associations with Chronic Diseases.</title>
        <authorList>
            <person name="Tisza M.J."/>
            <person name="Buck C.B."/>
        </authorList>
    </citation>
    <scope>NUCLEOTIDE SEQUENCE</scope>
    <source>
        <strain evidence="1">CtXdu7</strain>
    </source>
</reference>